<dbReference type="EMBL" id="JACIEJ010000028">
    <property type="protein sequence ID" value="MBB3988536.1"/>
    <property type="molecule type" value="Genomic_DNA"/>
</dbReference>
<dbReference type="GO" id="GO:0046872">
    <property type="term" value="F:metal ion binding"/>
    <property type="evidence" value="ECO:0007669"/>
    <property type="project" value="UniProtKB-KW"/>
</dbReference>
<sequence>MKYGTGTALAAALLLGALPASAESDPDLSARHVAAAEAAAGEDLAHVLGHCEKIGKSFTIPHDKGHEMLERLVGKGEVRSTAIFDNLVFLGTSWTTAWAIPTSDGIILIDALNNEDEAKRFIEDGLREVGLDPADIKKIVVSHAHGDHYGGAAYLQEKYGAEIIMSETDWQELEKDELQFDDPLWGRPPERDVSVGDGDTVTLGDTTITLLETPGHTPGTLSTIVPLTDDGEAHKAIIWGGNGLNFGPNAAQFVQMIESERRLAAMAEEEGFDVFLSNHKTLDASYTKLDAMEAGADGNPFVIGSNQVERAFTAMSHCVAAQLASFDPEAVPAD</sequence>
<dbReference type="PANTHER" id="PTHR46233">
    <property type="entry name" value="HYDROXYACYLGLUTATHIONE HYDROLASE GLOC"/>
    <property type="match status" value="1"/>
</dbReference>
<name>A0A7W6DST9_9RHOB</name>
<dbReference type="InterPro" id="IPR036866">
    <property type="entry name" value="RibonucZ/Hydroxyglut_hydro"/>
</dbReference>
<keyword evidence="4" id="KW-0862">Zinc</keyword>
<dbReference type="CDD" id="cd16280">
    <property type="entry name" value="metallo-hydrolase-like_MBL-fold"/>
    <property type="match status" value="1"/>
</dbReference>
<reference evidence="7 8" key="1">
    <citation type="submission" date="2020-08" db="EMBL/GenBank/DDBJ databases">
        <title>Genomic Encyclopedia of Type Strains, Phase IV (KMG-IV): sequencing the most valuable type-strain genomes for metagenomic binning, comparative biology and taxonomic classification.</title>
        <authorList>
            <person name="Goeker M."/>
        </authorList>
    </citation>
    <scope>NUCLEOTIDE SEQUENCE [LARGE SCALE GENOMIC DNA]</scope>
    <source>
        <strain evidence="7 8">DSM 102235</strain>
    </source>
</reference>
<dbReference type="InterPro" id="IPR051453">
    <property type="entry name" value="MBL_Glyoxalase_II"/>
</dbReference>
<gene>
    <name evidence="7" type="ORF">GGQ68_004893</name>
</gene>
<feature type="chain" id="PRO_5030607212" evidence="5">
    <location>
        <begin position="23"/>
        <end position="334"/>
    </location>
</feature>
<accession>A0A7W6DST9</accession>
<dbReference type="SUPFAM" id="SSF56281">
    <property type="entry name" value="Metallo-hydrolase/oxidoreductase"/>
    <property type="match status" value="1"/>
</dbReference>
<evidence type="ECO:0000256" key="5">
    <source>
        <dbReference type="SAM" id="SignalP"/>
    </source>
</evidence>
<evidence type="ECO:0000259" key="6">
    <source>
        <dbReference type="SMART" id="SM00849"/>
    </source>
</evidence>
<evidence type="ECO:0000256" key="1">
    <source>
        <dbReference type="ARBA" id="ARBA00001947"/>
    </source>
</evidence>
<dbReference type="Pfam" id="PF00753">
    <property type="entry name" value="Lactamase_B"/>
    <property type="match status" value="1"/>
</dbReference>
<keyword evidence="2" id="KW-0479">Metal-binding</keyword>
<feature type="domain" description="Metallo-beta-lactamase" evidence="6">
    <location>
        <begin position="94"/>
        <end position="279"/>
    </location>
</feature>
<keyword evidence="8" id="KW-1185">Reference proteome</keyword>
<dbReference type="RefSeq" id="WP_183970436.1">
    <property type="nucleotide sequence ID" value="NZ_BAABBZ010000047.1"/>
</dbReference>
<evidence type="ECO:0000313" key="8">
    <source>
        <dbReference type="Proteomes" id="UP000541426"/>
    </source>
</evidence>
<dbReference type="InterPro" id="IPR001279">
    <property type="entry name" value="Metallo-B-lactamas"/>
</dbReference>
<evidence type="ECO:0000313" key="7">
    <source>
        <dbReference type="EMBL" id="MBB3988536.1"/>
    </source>
</evidence>
<dbReference type="Proteomes" id="UP000541426">
    <property type="component" value="Unassembled WGS sequence"/>
</dbReference>
<dbReference type="AlphaFoldDB" id="A0A7W6DST9"/>
<keyword evidence="3 7" id="KW-0378">Hydrolase</keyword>
<comment type="cofactor">
    <cofactor evidence="1">
        <name>Zn(2+)</name>
        <dbReference type="ChEBI" id="CHEBI:29105"/>
    </cofactor>
</comment>
<organism evidence="7 8">
    <name type="scientific">Sagittula marina</name>
    <dbReference type="NCBI Taxonomy" id="943940"/>
    <lineage>
        <taxon>Bacteria</taxon>
        <taxon>Pseudomonadati</taxon>
        <taxon>Pseudomonadota</taxon>
        <taxon>Alphaproteobacteria</taxon>
        <taxon>Rhodobacterales</taxon>
        <taxon>Roseobacteraceae</taxon>
        <taxon>Sagittula</taxon>
    </lineage>
</organism>
<evidence type="ECO:0000256" key="4">
    <source>
        <dbReference type="ARBA" id="ARBA00022833"/>
    </source>
</evidence>
<dbReference type="EC" id="3.5.2.6" evidence="7"/>
<evidence type="ECO:0000256" key="2">
    <source>
        <dbReference type="ARBA" id="ARBA00022723"/>
    </source>
</evidence>
<evidence type="ECO:0000256" key="3">
    <source>
        <dbReference type="ARBA" id="ARBA00022801"/>
    </source>
</evidence>
<keyword evidence="5" id="KW-0732">Signal</keyword>
<dbReference type="GO" id="GO:0008800">
    <property type="term" value="F:beta-lactamase activity"/>
    <property type="evidence" value="ECO:0007669"/>
    <property type="project" value="UniProtKB-EC"/>
</dbReference>
<dbReference type="Gene3D" id="3.60.15.10">
    <property type="entry name" value="Ribonuclease Z/Hydroxyacylglutathione hydrolase-like"/>
    <property type="match status" value="1"/>
</dbReference>
<dbReference type="PANTHER" id="PTHR46233:SF3">
    <property type="entry name" value="HYDROXYACYLGLUTATHIONE HYDROLASE GLOC"/>
    <property type="match status" value="1"/>
</dbReference>
<dbReference type="SMART" id="SM00849">
    <property type="entry name" value="Lactamase_B"/>
    <property type="match status" value="1"/>
</dbReference>
<feature type="signal peptide" evidence="5">
    <location>
        <begin position="1"/>
        <end position="22"/>
    </location>
</feature>
<comment type="caution">
    <text evidence="7">The sequence shown here is derived from an EMBL/GenBank/DDBJ whole genome shotgun (WGS) entry which is preliminary data.</text>
</comment>
<proteinExistence type="predicted"/>
<protein>
    <submittedName>
        <fullName evidence="7">Metallo-beta-lactamase class B</fullName>
        <ecNumber evidence="7">3.5.2.6</ecNumber>
    </submittedName>
</protein>